<evidence type="ECO:0000256" key="1">
    <source>
        <dbReference type="ARBA" id="ARBA00023015"/>
    </source>
</evidence>
<dbReference type="InParanoid" id="A0A6N7EVN8"/>
<dbReference type="InterPro" id="IPR036388">
    <property type="entry name" value="WH-like_DNA-bd_sf"/>
</dbReference>
<protein>
    <submittedName>
        <fullName evidence="5">GntR family transcriptional regulator</fullName>
    </submittedName>
</protein>
<dbReference type="FunCoup" id="A0A6N7EVN8">
    <property type="interactions" value="138"/>
</dbReference>
<dbReference type="InterPro" id="IPR036390">
    <property type="entry name" value="WH_DNA-bd_sf"/>
</dbReference>
<dbReference type="InterPro" id="IPR000524">
    <property type="entry name" value="Tscrpt_reg_HTH_GntR"/>
</dbReference>
<evidence type="ECO:0000256" key="2">
    <source>
        <dbReference type="ARBA" id="ARBA00023125"/>
    </source>
</evidence>
<dbReference type="PROSITE" id="PS50949">
    <property type="entry name" value="HTH_GNTR"/>
    <property type="match status" value="1"/>
</dbReference>
<keyword evidence="1" id="KW-0805">Transcription regulation</keyword>
<dbReference type="PRINTS" id="PR00035">
    <property type="entry name" value="HTHGNTR"/>
</dbReference>
<dbReference type="EMBL" id="WHNW01000002">
    <property type="protein sequence ID" value="MPV85610.1"/>
    <property type="molecule type" value="Genomic_DNA"/>
</dbReference>
<dbReference type="SUPFAM" id="SSF48008">
    <property type="entry name" value="GntR ligand-binding domain-like"/>
    <property type="match status" value="1"/>
</dbReference>
<dbReference type="Gene3D" id="1.10.10.10">
    <property type="entry name" value="Winged helix-like DNA-binding domain superfamily/Winged helix DNA-binding domain"/>
    <property type="match status" value="1"/>
</dbReference>
<dbReference type="Pfam" id="PF07729">
    <property type="entry name" value="FCD"/>
    <property type="match status" value="1"/>
</dbReference>
<feature type="domain" description="HTH gntR-type" evidence="4">
    <location>
        <begin position="50"/>
        <end position="120"/>
    </location>
</feature>
<dbReference type="GO" id="GO:0003677">
    <property type="term" value="F:DNA binding"/>
    <property type="evidence" value="ECO:0007669"/>
    <property type="project" value="UniProtKB-KW"/>
</dbReference>
<dbReference type="AlphaFoldDB" id="A0A6N7EVN8"/>
<name>A0A6N7EVN8_9GAMM</name>
<reference evidence="5 6" key="1">
    <citation type="submission" date="2019-10" db="EMBL/GenBank/DDBJ databases">
        <title>Cardiobacteriales fam. a chemoheterotrophic member of the order Cardiobacteriales, and proposal of Cardiobacteriales fam. nov.</title>
        <authorList>
            <person name="Wang C."/>
        </authorList>
    </citation>
    <scope>NUCLEOTIDE SEQUENCE [LARGE SCALE GENOMIC DNA]</scope>
    <source>
        <strain evidence="5 6">ML27</strain>
    </source>
</reference>
<comment type="caution">
    <text evidence="5">The sequence shown here is derived from an EMBL/GenBank/DDBJ whole genome shotgun (WGS) entry which is preliminary data.</text>
</comment>
<evidence type="ECO:0000259" key="4">
    <source>
        <dbReference type="PROSITE" id="PS50949"/>
    </source>
</evidence>
<keyword evidence="6" id="KW-1185">Reference proteome</keyword>
<accession>A0A6N7EVN8</accession>
<keyword evidence="2" id="KW-0238">DNA-binding</keyword>
<gene>
    <name evidence="5" type="ORF">GCU85_02520</name>
</gene>
<dbReference type="SMART" id="SM00895">
    <property type="entry name" value="FCD"/>
    <property type="match status" value="1"/>
</dbReference>
<dbReference type="GO" id="GO:0003700">
    <property type="term" value="F:DNA-binding transcription factor activity"/>
    <property type="evidence" value="ECO:0007669"/>
    <property type="project" value="InterPro"/>
</dbReference>
<dbReference type="Proteomes" id="UP000471298">
    <property type="component" value="Unassembled WGS sequence"/>
</dbReference>
<organism evidence="5 6">
    <name type="scientific">Ostreibacterium oceani</name>
    <dbReference type="NCBI Taxonomy" id="2654998"/>
    <lineage>
        <taxon>Bacteria</taxon>
        <taxon>Pseudomonadati</taxon>
        <taxon>Pseudomonadota</taxon>
        <taxon>Gammaproteobacteria</taxon>
        <taxon>Cardiobacteriales</taxon>
        <taxon>Ostreibacteriaceae</taxon>
        <taxon>Ostreibacterium</taxon>
    </lineage>
</organism>
<dbReference type="SMART" id="SM00345">
    <property type="entry name" value="HTH_GNTR"/>
    <property type="match status" value="1"/>
</dbReference>
<dbReference type="Pfam" id="PF00392">
    <property type="entry name" value="GntR"/>
    <property type="match status" value="1"/>
</dbReference>
<dbReference type="CDD" id="cd07377">
    <property type="entry name" value="WHTH_GntR"/>
    <property type="match status" value="1"/>
</dbReference>
<dbReference type="PANTHER" id="PTHR43537:SF5">
    <property type="entry name" value="UXU OPERON TRANSCRIPTIONAL REGULATOR"/>
    <property type="match status" value="1"/>
</dbReference>
<evidence type="ECO:0000313" key="6">
    <source>
        <dbReference type="Proteomes" id="UP000471298"/>
    </source>
</evidence>
<dbReference type="PANTHER" id="PTHR43537">
    <property type="entry name" value="TRANSCRIPTIONAL REGULATOR, GNTR FAMILY"/>
    <property type="match status" value="1"/>
</dbReference>
<evidence type="ECO:0000313" key="5">
    <source>
        <dbReference type="EMBL" id="MPV85610.1"/>
    </source>
</evidence>
<evidence type="ECO:0000256" key="3">
    <source>
        <dbReference type="ARBA" id="ARBA00023163"/>
    </source>
</evidence>
<dbReference type="SUPFAM" id="SSF46785">
    <property type="entry name" value="Winged helix' DNA-binding domain"/>
    <property type="match status" value="1"/>
</dbReference>
<dbReference type="InterPro" id="IPR011711">
    <property type="entry name" value="GntR_C"/>
</dbReference>
<sequence>MWVGKSRARRVMQLPIESIGWLGFLLFIHELLRIKSMTKYTESPKPALAMRRTTVVVDAIKTWIVENSLAPNDRLPGEKALIEHYGVSKGTIREAMRVLEAQGIIQTKTGPGGGCFVAEQNMNVPLEALGHYFYFHPLTMADVYQLRKLLEPELAASAIPYLDAEDIEQAKSIMRDYSFPAQNRKEWFKQLVRSIDFYDVYVEKCPNVLLSFYCRYLHTMLKELTTVQLQQSDFDDHLRRKGFDNQLLLLEAMRAKDVETTRRLISTHMTFLHQYMEKHAATLDNQFLQVAK</sequence>
<dbReference type="Gene3D" id="1.20.120.530">
    <property type="entry name" value="GntR ligand-binding domain-like"/>
    <property type="match status" value="1"/>
</dbReference>
<keyword evidence="3" id="KW-0804">Transcription</keyword>
<dbReference type="InterPro" id="IPR008920">
    <property type="entry name" value="TF_FadR/GntR_C"/>
</dbReference>
<proteinExistence type="predicted"/>